<proteinExistence type="predicted"/>
<gene>
    <name evidence="3" type="ORF">HN018_06155</name>
</gene>
<dbReference type="Proteomes" id="UP000500767">
    <property type="component" value="Chromosome"/>
</dbReference>
<dbReference type="PANTHER" id="PTHR30336:SF4">
    <property type="entry name" value="ENVELOPE BIOGENESIS FACTOR ELYC"/>
    <property type="match status" value="1"/>
</dbReference>
<keyword evidence="1" id="KW-1133">Transmembrane helix</keyword>
<accession>A0A6M8HN08</accession>
<dbReference type="AlphaFoldDB" id="A0A6M8HN08"/>
<dbReference type="KEGG" id="lck:HN018_06155"/>
<feature type="transmembrane region" description="Helical" evidence="1">
    <location>
        <begin position="21"/>
        <end position="42"/>
    </location>
</feature>
<keyword evidence="1" id="KW-0812">Transmembrane</keyword>
<dbReference type="GO" id="GO:0005886">
    <property type="term" value="C:plasma membrane"/>
    <property type="evidence" value="ECO:0007669"/>
    <property type="project" value="TreeGrafter"/>
</dbReference>
<dbReference type="InterPro" id="IPR051599">
    <property type="entry name" value="Cell_Envelope_Assoc"/>
</dbReference>
<dbReference type="EMBL" id="CP053708">
    <property type="protein sequence ID" value="QKE89681.1"/>
    <property type="molecule type" value="Genomic_DNA"/>
</dbReference>
<name>A0A6M8HN08_9PROT</name>
<dbReference type="GO" id="GO:0043164">
    <property type="term" value="P:Gram-negative-bacterium-type cell wall biogenesis"/>
    <property type="evidence" value="ECO:0007669"/>
    <property type="project" value="TreeGrafter"/>
</dbReference>
<dbReference type="GO" id="GO:0000270">
    <property type="term" value="P:peptidoglycan metabolic process"/>
    <property type="evidence" value="ECO:0007669"/>
    <property type="project" value="TreeGrafter"/>
</dbReference>
<dbReference type="Gene3D" id="3.40.50.620">
    <property type="entry name" value="HUPs"/>
    <property type="match status" value="1"/>
</dbReference>
<keyword evidence="4" id="KW-1185">Reference proteome</keyword>
<dbReference type="RefSeq" id="WP_171834669.1">
    <property type="nucleotide sequence ID" value="NZ_CP053708.1"/>
</dbReference>
<dbReference type="PANTHER" id="PTHR30336">
    <property type="entry name" value="INNER MEMBRANE PROTEIN, PROBABLE PERMEASE"/>
    <property type="match status" value="1"/>
</dbReference>
<organism evidence="3 4">
    <name type="scientific">Lichenicola cladoniae</name>
    <dbReference type="NCBI Taxonomy" id="1484109"/>
    <lineage>
        <taxon>Bacteria</taxon>
        <taxon>Pseudomonadati</taxon>
        <taxon>Pseudomonadota</taxon>
        <taxon>Alphaproteobacteria</taxon>
        <taxon>Acetobacterales</taxon>
        <taxon>Acetobacteraceae</taxon>
        <taxon>Lichenicola</taxon>
    </lineage>
</organism>
<dbReference type="InterPro" id="IPR014729">
    <property type="entry name" value="Rossmann-like_a/b/a_fold"/>
</dbReference>
<dbReference type="Pfam" id="PF02698">
    <property type="entry name" value="DUF218"/>
    <property type="match status" value="1"/>
</dbReference>
<feature type="domain" description="DUF218" evidence="2">
    <location>
        <begin position="55"/>
        <end position="168"/>
    </location>
</feature>
<evidence type="ECO:0000313" key="4">
    <source>
        <dbReference type="Proteomes" id="UP000500767"/>
    </source>
</evidence>
<dbReference type="InterPro" id="IPR003848">
    <property type="entry name" value="DUF218"/>
</dbReference>
<evidence type="ECO:0000313" key="3">
    <source>
        <dbReference type="EMBL" id="QKE89681.1"/>
    </source>
</evidence>
<evidence type="ECO:0000256" key="1">
    <source>
        <dbReference type="SAM" id="Phobius"/>
    </source>
</evidence>
<keyword evidence="1" id="KW-0472">Membrane</keyword>
<protein>
    <submittedName>
        <fullName evidence="3">YdcF family protein</fullName>
    </submittedName>
</protein>
<evidence type="ECO:0000259" key="2">
    <source>
        <dbReference type="Pfam" id="PF02698"/>
    </source>
</evidence>
<sequence length="215" mass="22851">MTARSRRPGIRHPGTRRLLGPLSLLALVLAIAWCCGFAWFAYTATRPAPPVPEADGIVVLTGGAGRIEAALDLLQQNRAQLMLISGVSEYLSLQQIAHAAGRTLAPGLSDRIALGHSATSTVGNAIETASWARANGLHSLIVVTAGYHMRRALAEIGTALPDTTLYPDPVQPPALVRAGLGRWRLGTLRLLAEEYTKWLAVEVGLTGSAHLRETA</sequence>
<dbReference type="CDD" id="cd06259">
    <property type="entry name" value="YdcF-like"/>
    <property type="match status" value="1"/>
</dbReference>
<reference evidence="3 4" key="1">
    <citation type="journal article" date="2014" name="World J. Microbiol. Biotechnol.">
        <title>Biodiversity and physiological characteristics of Antarctic and Arctic lichens-associated bacteria.</title>
        <authorList>
            <person name="Lee Y.M."/>
            <person name="Kim E.H."/>
            <person name="Lee H.K."/>
            <person name="Hong S.G."/>
        </authorList>
    </citation>
    <scope>NUCLEOTIDE SEQUENCE [LARGE SCALE GENOMIC DNA]</scope>
    <source>
        <strain evidence="3 4">PAMC 26569</strain>
    </source>
</reference>